<dbReference type="InterPro" id="IPR036259">
    <property type="entry name" value="MFS_trans_sf"/>
</dbReference>
<feature type="transmembrane region" description="Helical" evidence="12">
    <location>
        <begin position="401"/>
        <end position="424"/>
    </location>
</feature>
<evidence type="ECO:0000256" key="5">
    <source>
        <dbReference type="ARBA" id="ARBA00022989"/>
    </source>
</evidence>
<dbReference type="FunFam" id="1.20.1250.20:FF:000162">
    <property type="entry name" value="disrupted in renal carcinoma protein 2"/>
    <property type="match status" value="1"/>
</dbReference>
<feature type="region of interest" description="Disordered" evidence="11">
    <location>
        <begin position="1"/>
        <end position="58"/>
    </location>
</feature>
<evidence type="ECO:0000256" key="1">
    <source>
        <dbReference type="ARBA" id="ARBA00004155"/>
    </source>
</evidence>
<dbReference type="CDD" id="cd17397">
    <property type="entry name" value="MFS_DIRC2"/>
    <property type="match status" value="1"/>
</dbReference>
<dbReference type="GO" id="GO:0005765">
    <property type="term" value="C:lysosomal membrane"/>
    <property type="evidence" value="ECO:0007669"/>
    <property type="project" value="UniProtKB-SubCell"/>
</dbReference>
<dbReference type="Proteomes" id="UP000472273">
    <property type="component" value="Unplaced"/>
</dbReference>
<evidence type="ECO:0000256" key="11">
    <source>
        <dbReference type="SAM" id="MobiDB-lite"/>
    </source>
</evidence>
<comment type="function">
    <text evidence="9">Mediates H(+)-dependent pyridoxine transport.</text>
</comment>
<accession>A0A670YJJ7</accession>
<evidence type="ECO:0000313" key="13">
    <source>
        <dbReference type="Ensembl" id="ENSPTXP00000008770.1"/>
    </source>
</evidence>
<dbReference type="OrthoDB" id="422206at2759"/>
<dbReference type="GO" id="GO:0031923">
    <property type="term" value="P:pyridoxine transport"/>
    <property type="evidence" value="ECO:0007669"/>
    <property type="project" value="Ensembl"/>
</dbReference>
<evidence type="ECO:0000256" key="6">
    <source>
        <dbReference type="ARBA" id="ARBA00023136"/>
    </source>
</evidence>
<dbReference type="OMA" id="VCFRESY"/>
<keyword evidence="14" id="KW-1185">Reference proteome</keyword>
<comment type="subcellular location">
    <subcellularLocation>
        <location evidence="1">Lysosome membrane</location>
        <topology evidence="1">Multi-pass membrane protein</topology>
    </subcellularLocation>
</comment>
<dbReference type="Pfam" id="PF07690">
    <property type="entry name" value="MFS_1"/>
    <property type="match status" value="1"/>
</dbReference>
<proteinExistence type="inferred from homology"/>
<keyword evidence="3" id="KW-0813">Transport</keyword>
<name>A0A670YJJ7_PSETE</name>
<feature type="transmembrane region" description="Helical" evidence="12">
    <location>
        <begin position="367"/>
        <end position="385"/>
    </location>
</feature>
<feature type="transmembrane region" description="Helical" evidence="12">
    <location>
        <begin position="108"/>
        <end position="129"/>
    </location>
</feature>
<evidence type="ECO:0000256" key="9">
    <source>
        <dbReference type="ARBA" id="ARBA00037192"/>
    </source>
</evidence>
<evidence type="ECO:0000256" key="10">
    <source>
        <dbReference type="ARBA" id="ARBA00048410"/>
    </source>
</evidence>
<dbReference type="InterPro" id="IPR011701">
    <property type="entry name" value="MFS"/>
</dbReference>
<evidence type="ECO:0000256" key="4">
    <source>
        <dbReference type="ARBA" id="ARBA00022692"/>
    </source>
</evidence>
<dbReference type="Gene3D" id="1.20.1250.20">
    <property type="entry name" value="MFS general substrate transporter like domains"/>
    <property type="match status" value="1"/>
</dbReference>
<feature type="transmembrane region" description="Helical" evidence="12">
    <location>
        <begin position="70"/>
        <end position="88"/>
    </location>
</feature>
<feature type="transmembrane region" description="Helical" evidence="12">
    <location>
        <begin position="199"/>
        <end position="223"/>
    </location>
</feature>
<feature type="transmembrane region" description="Helical" evidence="12">
    <location>
        <begin position="249"/>
        <end position="269"/>
    </location>
</feature>
<evidence type="ECO:0000256" key="2">
    <source>
        <dbReference type="ARBA" id="ARBA00008335"/>
    </source>
</evidence>
<sequence>MGSAWSSPEEREPLLPPTPPAGPPPFAQHGQSYRAAAAAAAAESRGRGTPPAGPLPRLPPVPGRVYGRRWLVLLLFSLLGFVQGLVWNTWGPIQNSARQAFDFSSLDIALLVFWGPIGFVPCFAFMWLMDKKGLRKTVLLTSFLMVVGAGLRCIPVSNQETRKWLIHGGHLLNGLAGPTVTSASPLLSTTWFSPDERATATAIASLISYLGAACAFLVGPLVVPGPNSTSTVPPVFGNSPEYIKDRIEAVLFAEFGIVAVIFSAALAYFPSRPPFPPSVAAASQRLSYGRSFCRLLSNPRFLMIALAYAIPLGVFSGWSGVLDWILTPAHISQVDAGWIGFWSIVGGCVVGIALARFADFIRGMLKLILLLLLSGATLSSFWYTLTCLKTVIHLPLTTATLYTSCILLGVFLNSSVPIFFELFVETVYPVPEGITCGVVTFLNNMFMGVLLFFFSFYHREFSWFNWCLPGSCLLSLLLILCFRESYDRLYLDVIVSI</sequence>
<evidence type="ECO:0000313" key="14">
    <source>
        <dbReference type="Proteomes" id="UP000472273"/>
    </source>
</evidence>
<comment type="catalytic activity">
    <reaction evidence="10">
        <text>pyridoxine(out) + n H(+)(out) = pyridoxine(in) + n H(+)(in)</text>
        <dbReference type="Rhea" id="RHEA:76203"/>
        <dbReference type="ChEBI" id="CHEBI:15378"/>
        <dbReference type="ChEBI" id="CHEBI:16709"/>
    </reaction>
</comment>
<feature type="compositionally biased region" description="Pro residues" evidence="11">
    <location>
        <begin position="14"/>
        <end position="26"/>
    </location>
</feature>
<evidence type="ECO:0000256" key="3">
    <source>
        <dbReference type="ARBA" id="ARBA00022448"/>
    </source>
</evidence>
<reference evidence="13" key="1">
    <citation type="submission" date="2025-08" db="UniProtKB">
        <authorList>
            <consortium name="Ensembl"/>
        </authorList>
    </citation>
    <scope>IDENTIFICATION</scope>
</reference>
<dbReference type="AlphaFoldDB" id="A0A670YJJ7"/>
<feature type="transmembrane region" description="Helical" evidence="12">
    <location>
        <begin position="436"/>
        <end position="457"/>
    </location>
</feature>
<keyword evidence="4 12" id="KW-0812">Transmembrane</keyword>
<dbReference type="SUPFAM" id="SSF103473">
    <property type="entry name" value="MFS general substrate transporter"/>
    <property type="match status" value="1"/>
</dbReference>
<evidence type="ECO:0000256" key="7">
    <source>
        <dbReference type="ARBA" id="ARBA00023180"/>
    </source>
</evidence>
<gene>
    <name evidence="13" type="primary">SLC49A4</name>
</gene>
<feature type="transmembrane region" description="Helical" evidence="12">
    <location>
        <begin position="338"/>
        <end position="355"/>
    </location>
</feature>
<feature type="compositionally biased region" description="Low complexity" evidence="11">
    <location>
        <begin position="35"/>
        <end position="50"/>
    </location>
</feature>
<dbReference type="GeneTree" id="ENSGT01030000234625"/>
<evidence type="ECO:0000256" key="8">
    <source>
        <dbReference type="ARBA" id="ARBA00023228"/>
    </source>
</evidence>
<keyword evidence="7" id="KW-0325">Glycoprotein</keyword>
<keyword evidence="8" id="KW-0458">Lysosome</keyword>
<feature type="transmembrane region" description="Helical" evidence="12">
    <location>
        <begin position="463"/>
        <end position="482"/>
    </location>
</feature>
<reference evidence="13" key="2">
    <citation type="submission" date="2025-09" db="UniProtKB">
        <authorList>
            <consortium name="Ensembl"/>
        </authorList>
    </citation>
    <scope>IDENTIFICATION</scope>
</reference>
<feature type="transmembrane region" description="Helical" evidence="12">
    <location>
        <begin position="301"/>
        <end position="326"/>
    </location>
</feature>
<organism evidence="13 14">
    <name type="scientific">Pseudonaja textilis</name>
    <name type="common">Eastern brown snake</name>
    <dbReference type="NCBI Taxonomy" id="8673"/>
    <lineage>
        <taxon>Eukaryota</taxon>
        <taxon>Metazoa</taxon>
        <taxon>Chordata</taxon>
        <taxon>Craniata</taxon>
        <taxon>Vertebrata</taxon>
        <taxon>Euteleostomi</taxon>
        <taxon>Lepidosauria</taxon>
        <taxon>Squamata</taxon>
        <taxon>Bifurcata</taxon>
        <taxon>Unidentata</taxon>
        <taxon>Episquamata</taxon>
        <taxon>Toxicofera</taxon>
        <taxon>Serpentes</taxon>
        <taxon>Colubroidea</taxon>
        <taxon>Elapidae</taxon>
        <taxon>Hydrophiinae</taxon>
        <taxon>Pseudonaja</taxon>
    </lineage>
</organism>
<dbReference type="InterPro" id="IPR049604">
    <property type="entry name" value="SLC49A4-like"/>
</dbReference>
<protein>
    <submittedName>
        <fullName evidence="13">Solute carrier family 49 member 4</fullName>
    </submittedName>
</protein>
<keyword evidence="6 12" id="KW-0472">Membrane</keyword>
<comment type="similarity">
    <text evidence="2">Belongs to the major facilitator superfamily.</text>
</comment>
<dbReference type="Ensembl" id="ENSPTXT00000009075.1">
    <property type="protein sequence ID" value="ENSPTXP00000008770.1"/>
    <property type="gene ID" value="ENSPTXG00000006336.1"/>
</dbReference>
<dbReference type="PANTHER" id="PTHR10924">
    <property type="entry name" value="MAJOR FACILITATOR SUPERFAMILY PROTEIN-RELATED"/>
    <property type="match status" value="1"/>
</dbReference>
<dbReference type="InterPro" id="IPR049680">
    <property type="entry name" value="FLVCR1-2_SLC49-like"/>
</dbReference>
<dbReference type="PANTHER" id="PTHR10924:SF27">
    <property type="entry name" value="SOLUTE CARRIER FAMILY 49 MEMBER 4"/>
    <property type="match status" value="1"/>
</dbReference>
<dbReference type="GO" id="GO:0022857">
    <property type="term" value="F:transmembrane transporter activity"/>
    <property type="evidence" value="ECO:0007669"/>
    <property type="project" value="InterPro"/>
</dbReference>
<keyword evidence="5 12" id="KW-1133">Transmembrane helix</keyword>
<evidence type="ECO:0000256" key="12">
    <source>
        <dbReference type="SAM" id="Phobius"/>
    </source>
</evidence>